<dbReference type="Gene3D" id="3.20.20.80">
    <property type="entry name" value="Glycosidases"/>
    <property type="match status" value="1"/>
</dbReference>
<dbReference type="InterPro" id="IPR000490">
    <property type="entry name" value="Glyco_hydro_17"/>
</dbReference>
<evidence type="ECO:0000256" key="4">
    <source>
        <dbReference type="RuleBase" id="RU004335"/>
    </source>
</evidence>
<dbReference type="AlphaFoldDB" id="A0AAD8WMP1"/>
<reference evidence="7" key="1">
    <citation type="submission" date="2023-07" db="EMBL/GenBank/DDBJ databases">
        <title>A chromosome-level genome assembly of Lolium multiflorum.</title>
        <authorList>
            <person name="Chen Y."/>
            <person name="Copetti D."/>
            <person name="Kolliker R."/>
            <person name="Studer B."/>
        </authorList>
    </citation>
    <scope>NUCLEOTIDE SEQUENCE</scope>
    <source>
        <strain evidence="7">02402/16</strain>
        <tissue evidence="7">Leaf</tissue>
    </source>
</reference>
<comment type="caution">
    <text evidence="7">The sequence shown here is derived from an EMBL/GenBank/DDBJ whole genome shotgun (WGS) entry which is preliminary data.</text>
</comment>
<dbReference type="InterPro" id="IPR017853">
    <property type="entry name" value="GH"/>
</dbReference>
<dbReference type="GO" id="GO:0005975">
    <property type="term" value="P:carbohydrate metabolic process"/>
    <property type="evidence" value="ECO:0007669"/>
    <property type="project" value="InterPro"/>
</dbReference>
<dbReference type="PROSITE" id="PS00587">
    <property type="entry name" value="GLYCOSYL_HYDROL_F17"/>
    <property type="match status" value="1"/>
</dbReference>
<dbReference type="GO" id="GO:0042973">
    <property type="term" value="F:glucan endo-1,3-beta-D-glucosidase activity"/>
    <property type="evidence" value="ECO:0007669"/>
    <property type="project" value="UniProtKB-ARBA"/>
</dbReference>
<dbReference type="EMBL" id="JAUUTY010000003">
    <property type="protein sequence ID" value="KAK1668124.1"/>
    <property type="molecule type" value="Genomic_DNA"/>
</dbReference>
<evidence type="ECO:0000313" key="7">
    <source>
        <dbReference type="EMBL" id="KAK1668124.1"/>
    </source>
</evidence>
<name>A0AAD8WMP1_LOLMU</name>
<feature type="signal peptide" evidence="6">
    <location>
        <begin position="1"/>
        <end position="22"/>
    </location>
</feature>
<evidence type="ECO:0000256" key="6">
    <source>
        <dbReference type="SAM" id="SignalP"/>
    </source>
</evidence>
<dbReference type="FunFam" id="3.20.20.80:FF:000010">
    <property type="entry name" value="glucan endo-1,3-beta-glucosidase, basic"/>
    <property type="match status" value="1"/>
</dbReference>
<evidence type="ECO:0000313" key="8">
    <source>
        <dbReference type="Proteomes" id="UP001231189"/>
    </source>
</evidence>
<evidence type="ECO:0000256" key="1">
    <source>
        <dbReference type="ARBA" id="ARBA00008773"/>
    </source>
</evidence>
<gene>
    <name evidence="7" type="ORF">QYE76_056283</name>
</gene>
<comment type="similarity">
    <text evidence="1 4">Belongs to the glycosyl hydrolase 17 family.</text>
</comment>
<dbReference type="SUPFAM" id="SSF51445">
    <property type="entry name" value="(Trans)glycosidases"/>
    <property type="match status" value="1"/>
</dbReference>
<dbReference type="Pfam" id="PF00332">
    <property type="entry name" value="Glyco_hydro_17"/>
    <property type="match status" value="1"/>
</dbReference>
<feature type="chain" id="PRO_5042019571" evidence="6">
    <location>
        <begin position="23"/>
        <end position="338"/>
    </location>
</feature>
<evidence type="ECO:0000256" key="2">
    <source>
        <dbReference type="ARBA" id="ARBA00022801"/>
    </source>
</evidence>
<dbReference type="PANTHER" id="PTHR32227">
    <property type="entry name" value="GLUCAN ENDO-1,3-BETA-GLUCOSIDASE BG1-RELATED-RELATED"/>
    <property type="match status" value="1"/>
</dbReference>
<organism evidence="7 8">
    <name type="scientific">Lolium multiflorum</name>
    <name type="common">Italian ryegrass</name>
    <name type="synonym">Lolium perenne subsp. multiflorum</name>
    <dbReference type="NCBI Taxonomy" id="4521"/>
    <lineage>
        <taxon>Eukaryota</taxon>
        <taxon>Viridiplantae</taxon>
        <taxon>Streptophyta</taxon>
        <taxon>Embryophyta</taxon>
        <taxon>Tracheophyta</taxon>
        <taxon>Spermatophyta</taxon>
        <taxon>Magnoliopsida</taxon>
        <taxon>Liliopsida</taxon>
        <taxon>Poales</taxon>
        <taxon>Poaceae</taxon>
        <taxon>BOP clade</taxon>
        <taxon>Pooideae</taxon>
        <taxon>Poodae</taxon>
        <taxon>Poeae</taxon>
        <taxon>Poeae Chloroplast Group 2 (Poeae type)</taxon>
        <taxon>Loliodinae</taxon>
        <taxon>Loliinae</taxon>
        <taxon>Lolium</taxon>
    </lineage>
</organism>
<keyword evidence="6" id="KW-0732">Signal</keyword>
<evidence type="ECO:0000256" key="5">
    <source>
        <dbReference type="RuleBase" id="RU004336"/>
    </source>
</evidence>
<dbReference type="Proteomes" id="UP001231189">
    <property type="component" value="Unassembled WGS sequence"/>
</dbReference>
<accession>A0AAD8WMP1</accession>
<proteinExistence type="inferred from homology"/>
<keyword evidence="3 5" id="KW-0326">Glycosidase</keyword>
<protein>
    <submittedName>
        <fullName evidence="7">Uncharacterized protein</fullName>
    </submittedName>
</protein>
<sequence length="338" mass="35107">MAGHRAAAYMVAAAALILGVLAAIPAAVQSIGVCYGVNGNGLPSASDVVQLYLSNGISGMRIYSPDGANRDTLQALRGRDIDVILDVGNGHLADLAACGANADSWVQANVKPYKDVKIKYIVVGNEVPDLGGSTCDILPAMHNVHDALARAGLGGIKVSTAVNSGVTTGFPPSQGTFSAAHMPPIAQYLASTGAPLLANVYPYFTYTATPGNDLNYALFTSSGTVVQDGNGLGYQNMFDSLVDTFYAALESAGAGSVTIVVSESGWPSAGDTEATPGNAQTYNQNLIKHVGQGTPKRPGAIETYICAMFNEDKNTGAEIEKHFGLFYPDQSPVYSISF</sequence>
<keyword evidence="8" id="KW-1185">Reference proteome</keyword>
<dbReference type="InterPro" id="IPR044965">
    <property type="entry name" value="Glyco_hydro_17_plant"/>
</dbReference>
<keyword evidence="2 5" id="KW-0378">Hydrolase</keyword>
<evidence type="ECO:0000256" key="3">
    <source>
        <dbReference type="ARBA" id="ARBA00023295"/>
    </source>
</evidence>